<feature type="transmembrane region" description="Helical" evidence="1">
    <location>
        <begin position="144"/>
        <end position="160"/>
    </location>
</feature>
<keyword evidence="3" id="KW-1185">Reference proteome</keyword>
<feature type="transmembrane region" description="Helical" evidence="1">
    <location>
        <begin position="50"/>
        <end position="71"/>
    </location>
</feature>
<dbReference type="Proteomes" id="UP001596364">
    <property type="component" value="Unassembled WGS sequence"/>
</dbReference>
<dbReference type="InterPro" id="IPR021306">
    <property type="entry name" value="DUF2878"/>
</dbReference>
<keyword evidence="1" id="KW-0812">Transmembrane</keyword>
<dbReference type="RefSeq" id="WP_377148638.1">
    <property type="nucleotide sequence ID" value="NZ_JBHSUS010000001.1"/>
</dbReference>
<evidence type="ECO:0000313" key="3">
    <source>
        <dbReference type="Proteomes" id="UP001596364"/>
    </source>
</evidence>
<keyword evidence="1" id="KW-1133">Transmembrane helix</keyword>
<dbReference type="EMBL" id="JBHSUS010000001">
    <property type="protein sequence ID" value="MFC6440409.1"/>
    <property type="molecule type" value="Genomic_DNA"/>
</dbReference>
<reference evidence="3" key="1">
    <citation type="journal article" date="2019" name="Int. J. Syst. Evol. Microbiol.">
        <title>The Global Catalogue of Microorganisms (GCM) 10K type strain sequencing project: providing services to taxonomists for standard genome sequencing and annotation.</title>
        <authorList>
            <consortium name="The Broad Institute Genomics Platform"/>
            <consortium name="The Broad Institute Genome Sequencing Center for Infectious Disease"/>
            <person name="Wu L."/>
            <person name="Ma J."/>
        </authorList>
    </citation>
    <scope>NUCLEOTIDE SEQUENCE [LARGE SCALE GENOMIC DNA]</scope>
    <source>
        <strain evidence="3">CGMCC 1.16031</strain>
    </source>
</reference>
<protein>
    <submittedName>
        <fullName evidence="2">DUF2878 domain-containing protein</fullName>
    </submittedName>
</protein>
<gene>
    <name evidence="2" type="ORF">ACFP85_09640</name>
</gene>
<name>A0ABW1XK30_9ALTE</name>
<comment type="caution">
    <text evidence="2">The sequence shown here is derived from an EMBL/GenBank/DDBJ whole genome shotgun (WGS) entry which is preliminary data.</text>
</comment>
<dbReference type="Pfam" id="PF11086">
    <property type="entry name" value="DUF2878"/>
    <property type="match status" value="1"/>
</dbReference>
<evidence type="ECO:0000313" key="2">
    <source>
        <dbReference type="EMBL" id="MFC6440409.1"/>
    </source>
</evidence>
<accession>A0ABW1XK30</accession>
<feature type="transmembrane region" description="Helical" evidence="1">
    <location>
        <begin position="12"/>
        <end position="38"/>
    </location>
</feature>
<feature type="transmembrane region" description="Helical" evidence="1">
    <location>
        <begin position="116"/>
        <end position="138"/>
    </location>
</feature>
<keyword evidence="1" id="KW-0472">Membrane</keyword>
<proteinExistence type="predicted"/>
<organism evidence="2 3">
    <name type="scientific">Pseudobowmanella zhangzhouensis</name>
    <dbReference type="NCBI Taxonomy" id="1537679"/>
    <lineage>
        <taxon>Bacteria</taxon>
        <taxon>Pseudomonadati</taxon>
        <taxon>Pseudomonadota</taxon>
        <taxon>Gammaproteobacteria</taxon>
        <taxon>Alteromonadales</taxon>
        <taxon>Alteromonadaceae</taxon>
    </lineage>
</organism>
<evidence type="ECO:0000256" key="1">
    <source>
        <dbReference type="SAM" id="Phobius"/>
    </source>
</evidence>
<feature type="transmembrane region" description="Helical" evidence="1">
    <location>
        <begin position="83"/>
        <end position="104"/>
    </location>
</feature>
<sequence>MPHWRDVVINALLFQGLWFAAILSGWQWALLPLGLMLVHVIVISERPWQVLAPLIPAFLLGGFMDAMLHGFGVFAFEARQLEMQIAGLPLFLAIIWLGFLLTLPVSLKRFVTKPRWFVLMCALLAPLSYRAGAALGAVQLSEHWLWYLVPLWAFFGWYLSQPARSCSL</sequence>